<keyword evidence="6 7" id="KW-0472">Membrane</keyword>
<name>A0A166THU9_9AGAM</name>
<organism evidence="10 11">
    <name type="scientific">Athelia psychrophila</name>
    <dbReference type="NCBI Taxonomy" id="1759441"/>
    <lineage>
        <taxon>Eukaryota</taxon>
        <taxon>Fungi</taxon>
        <taxon>Dikarya</taxon>
        <taxon>Basidiomycota</taxon>
        <taxon>Agaricomycotina</taxon>
        <taxon>Agaricomycetes</taxon>
        <taxon>Agaricomycetidae</taxon>
        <taxon>Atheliales</taxon>
        <taxon>Atheliaceae</taxon>
        <taxon>Athelia</taxon>
    </lineage>
</organism>
<evidence type="ECO:0000256" key="2">
    <source>
        <dbReference type="ARBA" id="ARBA00009096"/>
    </source>
</evidence>
<comment type="similarity">
    <text evidence="2">Belongs to the TMEM97/sigma-2 receptor family.</text>
</comment>
<dbReference type="Proteomes" id="UP000076532">
    <property type="component" value="Unassembled WGS sequence"/>
</dbReference>
<dbReference type="PROSITE" id="PS51751">
    <property type="entry name" value="EXPERA"/>
    <property type="match status" value="1"/>
</dbReference>
<evidence type="ECO:0000256" key="4">
    <source>
        <dbReference type="ARBA" id="ARBA00022824"/>
    </source>
</evidence>
<keyword evidence="4" id="KW-0256">Endoplasmic reticulum</keyword>
<reference evidence="10 11" key="1">
    <citation type="journal article" date="2016" name="Mol. Biol. Evol.">
        <title>Comparative Genomics of Early-Diverging Mushroom-Forming Fungi Provides Insights into the Origins of Lignocellulose Decay Capabilities.</title>
        <authorList>
            <person name="Nagy L.G."/>
            <person name="Riley R."/>
            <person name="Tritt A."/>
            <person name="Adam C."/>
            <person name="Daum C."/>
            <person name="Floudas D."/>
            <person name="Sun H."/>
            <person name="Yadav J.S."/>
            <person name="Pangilinan J."/>
            <person name="Larsson K.H."/>
            <person name="Matsuura K."/>
            <person name="Barry K."/>
            <person name="Labutti K."/>
            <person name="Kuo R."/>
            <person name="Ohm R.A."/>
            <person name="Bhattacharya S.S."/>
            <person name="Shirouzu T."/>
            <person name="Yoshinaga Y."/>
            <person name="Martin F.M."/>
            <person name="Grigoriev I.V."/>
            <person name="Hibbett D.S."/>
        </authorList>
    </citation>
    <scope>NUCLEOTIDE SEQUENCE [LARGE SCALE GENOMIC DNA]</scope>
    <source>
        <strain evidence="10 11">CBS 109695</strain>
    </source>
</reference>
<dbReference type="OrthoDB" id="433124at2759"/>
<dbReference type="STRING" id="436010.A0A166THU9"/>
<dbReference type="PANTHER" id="PTHR31204">
    <property type="entry name" value="SIGMA INTRACELLULAR RECEPTOR 2"/>
    <property type="match status" value="1"/>
</dbReference>
<evidence type="ECO:0000256" key="7">
    <source>
        <dbReference type="PROSITE-ProRule" id="PRU01087"/>
    </source>
</evidence>
<keyword evidence="5 7" id="KW-1133">Transmembrane helix</keyword>
<accession>A0A166THU9</accession>
<feature type="transmembrane region" description="Helical" evidence="8">
    <location>
        <begin position="145"/>
        <end position="166"/>
    </location>
</feature>
<dbReference type="Pfam" id="PF05241">
    <property type="entry name" value="EBP"/>
    <property type="match status" value="1"/>
</dbReference>
<evidence type="ECO:0000256" key="3">
    <source>
        <dbReference type="ARBA" id="ARBA00022692"/>
    </source>
</evidence>
<dbReference type="InterPro" id="IPR033118">
    <property type="entry name" value="EXPERA"/>
</dbReference>
<evidence type="ECO:0000256" key="5">
    <source>
        <dbReference type="ARBA" id="ARBA00022989"/>
    </source>
</evidence>
<proteinExistence type="inferred from homology"/>
<feature type="transmembrane region" description="Helical" evidence="8">
    <location>
        <begin position="68"/>
        <end position="88"/>
    </location>
</feature>
<dbReference type="PIRSF" id="PIRSF031032">
    <property type="entry name" value="TMP_97_prd"/>
    <property type="match status" value="1"/>
</dbReference>
<feature type="transmembrane region" description="Helical" evidence="8">
    <location>
        <begin position="7"/>
        <end position="28"/>
    </location>
</feature>
<feature type="transmembrane region" description="Helical" evidence="8">
    <location>
        <begin position="100"/>
        <end position="125"/>
    </location>
</feature>
<evidence type="ECO:0000256" key="8">
    <source>
        <dbReference type="SAM" id="Phobius"/>
    </source>
</evidence>
<dbReference type="PANTHER" id="PTHR31204:SF1">
    <property type="entry name" value="SIGMA INTRACELLULAR RECEPTOR 2"/>
    <property type="match status" value="1"/>
</dbReference>
<feature type="domain" description="EXPERA" evidence="9">
    <location>
        <begin position="4"/>
        <end position="161"/>
    </location>
</feature>
<evidence type="ECO:0000313" key="10">
    <source>
        <dbReference type="EMBL" id="KZP30626.1"/>
    </source>
</evidence>
<protein>
    <recommendedName>
        <fullName evidence="9">EXPERA domain-containing protein</fullName>
    </recommendedName>
</protein>
<dbReference type="GO" id="GO:0005789">
    <property type="term" value="C:endoplasmic reticulum membrane"/>
    <property type="evidence" value="ECO:0007669"/>
    <property type="project" value="UniProtKB-SubCell"/>
</dbReference>
<evidence type="ECO:0000313" key="11">
    <source>
        <dbReference type="Proteomes" id="UP000076532"/>
    </source>
</evidence>
<dbReference type="InterPro" id="IPR051987">
    <property type="entry name" value="Sigma-2_receptor-like"/>
</dbReference>
<feature type="non-terminal residue" evidence="10">
    <location>
        <position position="1"/>
    </location>
</feature>
<gene>
    <name evidence="10" type="ORF">FIBSPDRAFT_725666</name>
</gene>
<keyword evidence="3 7" id="KW-0812">Transmembrane</keyword>
<evidence type="ECO:0000256" key="1">
    <source>
        <dbReference type="ARBA" id="ARBA00004477"/>
    </source>
</evidence>
<dbReference type="EMBL" id="KV417493">
    <property type="protein sequence ID" value="KZP30626.1"/>
    <property type="molecule type" value="Genomic_DNA"/>
</dbReference>
<evidence type="ECO:0000259" key="9">
    <source>
        <dbReference type="PROSITE" id="PS51751"/>
    </source>
</evidence>
<keyword evidence="11" id="KW-1185">Reference proteome</keyword>
<dbReference type="AlphaFoldDB" id="A0A166THU9"/>
<sequence length="185" mass="20501">SRRLDFVYFCFFASHIPASLLIDFQAIYPPSLVPALIAKLPELYIGMSNDPLIGGALGYMSNSAELGWFKSFLLLELLFQFPVFFLGLRGLWNDSRGIYPLLLVYAASTATTTLPCLALILSTPITSAYTVAQGVVSITTDQRALLLSSYVPFFLIPLCMTVDMAFRVARLVNIGAKAEQDFKRR</sequence>
<dbReference type="InterPro" id="IPR016964">
    <property type="entry name" value="Sigma2_recept"/>
</dbReference>
<evidence type="ECO:0000256" key="6">
    <source>
        <dbReference type="ARBA" id="ARBA00023136"/>
    </source>
</evidence>
<comment type="subcellular location">
    <subcellularLocation>
        <location evidence="1">Endoplasmic reticulum membrane</location>
        <topology evidence="1">Multi-pass membrane protein</topology>
    </subcellularLocation>
</comment>